<keyword evidence="6 10" id="KW-0735">Signal-anchor</keyword>
<evidence type="ECO:0000256" key="3">
    <source>
        <dbReference type="ARBA" id="ARBA00022603"/>
    </source>
</evidence>
<feature type="region of interest" description="Disordered" evidence="11">
    <location>
        <begin position="76"/>
        <end position="114"/>
    </location>
</feature>
<comment type="subcellular location">
    <subcellularLocation>
        <location evidence="1">Golgi apparatus membrane</location>
        <topology evidence="1">Single-pass type II membrane protein</topology>
    </subcellularLocation>
    <subcellularLocation>
        <location evidence="10">Membrane</location>
        <topology evidence="10">Single-pass type II membrane protein</topology>
    </subcellularLocation>
</comment>
<evidence type="ECO:0000256" key="8">
    <source>
        <dbReference type="ARBA" id="ARBA00023136"/>
    </source>
</evidence>
<dbReference type="AlphaFoldDB" id="A0A8B7CNP8"/>
<dbReference type="InterPro" id="IPR004159">
    <property type="entry name" value="Put_SAM_MeTrfase"/>
</dbReference>
<organism evidence="12 13">
    <name type="scientific">Phoenix dactylifera</name>
    <name type="common">Date palm</name>
    <dbReference type="NCBI Taxonomy" id="42345"/>
    <lineage>
        <taxon>Eukaryota</taxon>
        <taxon>Viridiplantae</taxon>
        <taxon>Streptophyta</taxon>
        <taxon>Embryophyta</taxon>
        <taxon>Tracheophyta</taxon>
        <taxon>Spermatophyta</taxon>
        <taxon>Magnoliopsida</taxon>
        <taxon>Liliopsida</taxon>
        <taxon>Arecaceae</taxon>
        <taxon>Coryphoideae</taxon>
        <taxon>Phoeniceae</taxon>
        <taxon>Phoenix</taxon>
    </lineage>
</organism>
<dbReference type="GO" id="GO:0008168">
    <property type="term" value="F:methyltransferase activity"/>
    <property type="evidence" value="ECO:0007669"/>
    <property type="project" value="UniProtKB-UniRule"/>
</dbReference>
<comment type="similarity">
    <text evidence="2 10">Belongs to the methyltransferase superfamily.</text>
</comment>
<accession>A0A8B7CNP8</accession>
<gene>
    <name evidence="13" type="primary">LOC103716757</name>
</gene>
<evidence type="ECO:0000256" key="7">
    <source>
        <dbReference type="ARBA" id="ARBA00022989"/>
    </source>
</evidence>
<protein>
    <recommendedName>
        <fullName evidence="10">Methyltransferase</fullName>
        <ecNumber evidence="10">2.1.1.-</ecNumber>
    </recommendedName>
</protein>
<keyword evidence="12" id="KW-1185">Reference proteome</keyword>
<dbReference type="PANTHER" id="PTHR10108">
    <property type="entry name" value="SAM-DEPENDENT METHYLTRANSFERASE"/>
    <property type="match status" value="1"/>
</dbReference>
<dbReference type="SUPFAM" id="SSF53335">
    <property type="entry name" value="S-adenosyl-L-methionine-dependent methyltransferases"/>
    <property type="match status" value="2"/>
</dbReference>
<dbReference type="FunFam" id="3.40.50.150:FF:000043">
    <property type="entry name" value="probable methyltransferase PMT3"/>
    <property type="match status" value="1"/>
</dbReference>
<evidence type="ECO:0000313" key="12">
    <source>
        <dbReference type="Proteomes" id="UP000228380"/>
    </source>
</evidence>
<dbReference type="GO" id="GO:0005768">
    <property type="term" value="C:endosome"/>
    <property type="evidence" value="ECO:0007669"/>
    <property type="project" value="TreeGrafter"/>
</dbReference>
<dbReference type="PANTHER" id="PTHR10108:SF1144">
    <property type="entry name" value="METHYLTRANSFERASE PMT10-RELATED"/>
    <property type="match status" value="1"/>
</dbReference>
<evidence type="ECO:0000256" key="2">
    <source>
        <dbReference type="ARBA" id="ARBA00008361"/>
    </source>
</evidence>
<dbReference type="InterPro" id="IPR029063">
    <property type="entry name" value="SAM-dependent_MTases_sf"/>
</dbReference>
<name>A0A8B7CNP8_PHODC</name>
<keyword evidence="4 10" id="KW-0808">Transferase</keyword>
<evidence type="ECO:0000313" key="13">
    <source>
        <dbReference type="RefSeq" id="XP_008803122.2"/>
    </source>
</evidence>
<keyword evidence="8 10" id="KW-0472">Membrane</keyword>
<keyword evidence="5 10" id="KW-0812">Transmembrane</keyword>
<reference evidence="13" key="2">
    <citation type="submission" date="2025-08" db="UniProtKB">
        <authorList>
            <consortium name="RefSeq"/>
        </authorList>
    </citation>
    <scope>IDENTIFICATION</scope>
    <source>
        <tissue evidence="13">Young leaves</tissue>
    </source>
</reference>
<dbReference type="Proteomes" id="UP000228380">
    <property type="component" value="Chromosome 13"/>
</dbReference>
<dbReference type="GO" id="GO:0032259">
    <property type="term" value="P:methylation"/>
    <property type="evidence" value="ECO:0007669"/>
    <property type="project" value="UniProtKB-KW"/>
</dbReference>
<sequence length="680" mass="76463">MKDLRELGEVFRTALFVRITVLALTAVVSFYLGRHWSDGYPQLVFYTHSLPSSSPSVTVSPNANVTLDVSALLSNATTPDAAGAPPLQDEQPEALPSRSPPPPSPPPPPARVGIVDEDGMMREDFDVGLLDPDLVDNDVGAGSDAGIGNGEVGGRARVKINKFHLCPESMREYIPCLDDEEEIKKLQSTERGQKFERHCPAQGKGLDCLVPAPKDYKTPIPWPRSRDEVWYSNVPHARLVEDKGGQNWISRINDKFKFPGGGTQFIHGANQYLDQISKMVPDIAFGTHTRVALDVGCGVASFGAFLLSRNVITLSIAPKDIHENQIQFALERGVPAMIAAFATRRLLYPSQAFDLIHCSRCRINWTRDDGILLLEVNRMLRAGGYFVWAAQPVYKHEESQQEAWKEMENLTARICWELVKKEGYIAIWQKPLNNSCHISRSSDIQPPLCNAEDDPNNVWYVDLKACISQLPESEYGANITAWPARLNEPPQMLQGVEMDAYIAKNELFMAETKYWNDIISGYIRIFRWKKMNLRNVMDMRAGFGGFAAALINSQIDCWVMNVVPVSGPNTLPVIYDRGLIGVIHDWCEPFDTYPRTYDLLHAFGLFSREQKRCNISSILLEMDRILRPGGRAYIRDSKFIMDEIQEITEAMGWRTSLRDTAEGPYASRKELLCDKPMLHS</sequence>
<dbReference type="Pfam" id="PF03141">
    <property type="entry name" value="Methyltransf_29"/>
    <property type="match status" value="1"/>
</dbReference>
<keyword evidence="3 10" id="KW-0489">Methyltransferase</keyword>
<evidence type="ECO:0000256" key="4">
    <source>
        <dbReference type="ARBA" id="ARBA00022679"/>
    </source>
</evidence>
<dbReference type="KEGG" id="pda:103716757"/>
<dbReference type="EC" id="2.1.1.-" evidence="10"/>
<dbReference type="GO" id="GO:0000139">
    <property type="term" value="C:Golgi membrane"/>
    <property type="evidence" value="ECO:0007669"/>
    <property type="project" value="UniProtKB-SubCell"/>
</dbReference>
<reference evidence="12" key="1">
    <citation type="journal article" date="2019" name="Nat. Commun.">
        <title>Genome-wide association mapping of date palm fruit traits.</title>
        <authorList>
            <person name="Hazzouri K.M."/>
            <person name="Gros-Balthazard M."/>
            <person name="Flowers J.M."/>
            <person name="Copetti D."/>
            <person name="Lemansour A."/>
            <person name="Lebrun M."/>
            <person name="Masmoudi K."/>
            <person name="Ferrand S."/>
            <person name="Dhar M.I."/>
            <person name="Fresquez Z.A."/>
            <person name="Rosas U."/>
            <person name="Zhang J."/>
            <person name="Talag J."/>
            <person name="Lee S."/>
            <person name="Kudrna D."/>
            <person name="Powell R.F."/>
            <person name="Leitch I.J."/>
            <person name="Krueger R.R."/>
            <person name="Wing R.A."/>
            <person name="Amiri K.M.A."/>
            <person name="Purugganan M.D."/>
        </authorList>
    </citation>
    <scope>NUCLEOTIDE SEQUENCE [LARGE SCALE GENOMIC DNA]</scope>
    <source>
        <strain evidence="12">cv. Khalas</strain>
    </source>
</reference>
<keyword evidence="7 10" id="KW-1133">Transmembrane helix</keyword>
<evidence type="ECO:0000256" key="11">
    <source>
        <dbReference type="SAM" id="MobiDB-lite"/>
    </source>
</evidence>
<dbReference type="OrthoDB" id="2013972at2759"/>
<evidence type="ECO:0000256" key="10">
    <source>
        <dbReference type="RuleBase" id="RU366043"/>
    </source>
</evidence>
<evidence type="ECO:0000256" key="6">
    <source>
        <dbReference type="ARBA" id="ARBA00022968"/>
    </source>
</evidence>
<dbReference type="GeneID" id="103716757"/>
<dbReference type="Gene3D" id="3.40.50.150">
    <property type="entry name" value="Vaccinia Virus protein VP39"/>
    <property type="match status" value="1"/>
</dbReference>
<evidence type="ECO:0000256" key="9">
    <source>
        <dbReference type="ARBA" id="ARBA00023180"/>
    </source>
</evidence>
<feature type="compositionally biased region" description="Pro residues" evidence="11">
    <location>
        <begin position="98"/>
        <end position="110"/>
    </location>
</feature>
<evidence type="ECO:0000256" key="5">
    <source>
        <dbReference type="ARBA" id="ARBA00022692"/>
    </source>
</evidence>
<proteinExistence type="inferred from homology"/>
<dbReference type="RefSeq" id="XP_008803122.2">
    <property type="nucleotide sequence ID" value="XM_008804900.4"/>
</dbReference>
<evidence type="ECO:0000256" key="1">
    <source>
        <dbReference type="ARBA" id="ARBA00004323"/>
    </source>
</evidence>
<dbReference type="GO" id="GO:0005802">
    <property type="term" value="C:trans-Golgi network"/>
    <property type="evidence" value="ECO:0007669"/>
    <property type="project" value="TreeGrafter"/>
</dbReference>
<feature type="transmembrane region" description="Helical" evidence="10">
    <location>
        <begin position="12"/>
        <end position="32"/>
    </location>
</feature>
<keyword evidence="9 10" id="KW-0325">Glycoprotein</keyword>